<gene>
    <name evidence="8" type="ORF">IIF7_14034</name>
</gene>
<feature type="domain" description="Peptidase M16 C-terminal" evidence="7">
    <location>
        <begin position="216"/>
        <end position="405"/>
    </location>
</feature>
<reference evidence="8 9" key="1">
    <citation type="submission" date="2013-04" db="EMBL/GenBank/DDBJ databases">
        <title>Zunongwangia sp. 22II14-10F7 Genome Sequencing.</title>
        <authorList>
            <person name="Lai Q."/>
            <person name="Shao Z."/>
        </authorList>
    </citation>
    <scope>NUCLEOTIDE SEQUENCE [LARGE SCALE GENOMIC DNA]</scope>
    <source>
        <strain evidence="8 9">22II14-10F7</strain>
    </source>
</reference>
<proteinExistence type="inferred from homology"/>
<dbReference type="Pfam" id="PF05193">
    <property type="entry name" value="Peptidase_M16_C"/>
    <property type="match status" value="1"/>
</dbReference>
<evidence type="ECO:0000256" key="4">
    <source>
        <dbReference type="ARBA" id="ARBA00022833"/>
    </source>
</evidence>
<evidence type="ECO:0000259" key="7">
    <source>
        <dbReference type="Pfam" id="PF05193"/>
    </source>
</evidence>
<dbReference type="PANTHER" id="PTHR43690">
    <property type="entry name" value="NARDILYSIN"/>
    <property type="match status" value="1"/>
</dbReference>
<sequence length="961" mass="112029">MKLKDKQAKKFLSLFLVFYSLTNGGVNTLFSQENLDSNYFDSRSFRKGRLVNGLTYYLKKVQDSKVLDIRFLVQVGHKAESRNQMDFSHIIEHLAFRESTNFRSGILNSTSFNDAGLTLSNIKAYTGMNSTKYIAKIPVGNSKALTMGLHWFKEIASELTLSKNDVDIERSSIQQEFLSRHGDNPEDYFANKRMINGLFPCYNDKTGFFDHLQTFEITDLRSFYEEWYQPDLMGVSIVGDIEDLDKMEEIIISGFSKLPSSKRTLPFDKCDSLYKNLPNQYVSIARKPENKRELAKNDLQWHLYFRNRESKAEDQLEKWKQRVLSNIAEKVISSRLAAITNDYNIDYAYSVNSDNRSFPENFLELNINCDEDSGRKGIEKSIYILNQLLRKGVLEDEWQDIRNELVSNFNSSYFKTSQYWVNDIQNHFLYKEQFNLQYKDELLDWLNKMNLKNLNLLLNKYMISMPNDIGLVAPEGHQLLNYSEYDIRSSLEGIINNDTVPKFSYPNKITALLDKNKLQKLKKSSIISSCIGESGALEIKLENGVKAIFKSYHPTKGLDEKKIVMHGFRRVGASHLPEDYQVSALNSPKFLMHTGLDTINKFDLKYFFRENTNHFLGAFPYITDIESGIEAKSDLNDLETMLQTVYLYFSNIRYDVAAFNDWKRLEEKKYKEPSYPLNSVDFSNKIDEFLDEPRKNLMGTELFESLDGTNLENGMQSYRELFGKPEAFTFIFSGEFPLDPVLNLVRKYLGNLPSQTFGDLKASRFNENRSYPERHYISIPTPKYYKSKNGIYSIRILKDKKRLDWEEWIKLEALAAITKAYFWNLRFKDGIGLYDLTASGGYNFEALRLELAISVFCDFKDLNRVRKESNRILYSIKNGKIPQNVIDAGMKQIKSKYSTQGRGMQQREISQQLYEYYRFDTPWVDPLKKEQFVNSIETEDIITLAKKLINDHNKYEFLLDK</sequence>
<dbReference type="InterPro" id="IPR011765">
    <property type="entry name" value="Pept_M16_N"/>
</dbReference>
<dbReference type="Pfam" id="PF00675">
    <property type="entry name" value="Peptidase_M16"/>
    <property type="match status" value="1"/>
</dbReference>
<comment type="caution">
    <text evidence="8">The sequence shown here is derived from an EMBL/GenBank/DDBJ whole genome shotgun (WGS) entry which is preliminary data.</text>
</comment>
<dbReference type="SUPFAM" id="SSF63411">
    <property type="entry name" value="LuxS/MPP-like metallohydrolase"/>
    <property type="match status" value="3"/>
</dbReference>
<organism evidence="8 9">
    <name type="scientific">Zunongwangia atlantica 22II14-10F7</name>
    <dbReference type="NCBI Taxonomy" id="1185767"/>
    <lineage>
        <taxon>Bacteria</taxon>
        <taxon>Pseudomonadati</taxon>
        <taxon>Bacteroidota</taxon>
        <taxon>Flavobacteriia</taxon>
        <taxon>Flavobacteriales</taxon>
        <taxon>Flavobacteriaceae</taxon>
        <taxon>Zunongwangia</taxon>
    </lineage>
</organism>
<keyword evidence="2" id="KW-0645">Protease</keyword>
<keyword evidence="9" id="KW-1185">Reference proteome</keyword>
<evidence type="ECO:0000313" key="8">
    <source>
        <dbReference type="EMBL" id="ORL44637.1"/>
    </source>
</evidence>
<dbReference type="GO" id="GO:0008237">
    <property type="term" value="F:metallopeptidase activity"/>
    <property type="evidence" value="ECO:0007669"/>
    <property type="project" value="UniProtKB-KW"/>
</dbReference>
<dbReference type="Gene3D" id="3.30.830.10">
    <property type="entry name" value="Metalloenzyme, LuxS/M16 peptidase-like"/>
    <property type="match status" value="3"/>
</dbReference>
<feature type="domain" description="Peptidase M16 N-terminal" evidence="6">
    <location>
        <begin position="68"/>
        <end position="177"/>
    </location>
</feature>
<dbReference type="GO" id="GO:0006508">
    <property type="term" value="P:proteolysis"/>
    <property type="evidence" value="ECO:0007669"/>
    <property type="project" value="UniProtKB-KW"/>
</dbReference>
<dbReference type="Proteomes" id="UP000192746">
    <property type="component" value="Unassembled WGS sequence"/>
</dbReference>
<keyword evidence="5" id="KW-0482">Metalloprotease</keyword>
<dbReference type="GO" id="GO:0046872">
    <property type="term" value="F:metal ion binding"/>
    <property type="evidence" value="ECO:0007669"/>
    <property type="project" value="InterPro"/>
</dbReference>
<dbReference type="InterPro" id="IPR011249">
    <property type="entry name" value="Metalloenz_LuxS/M16"/>
</dbReference>
<dbReference type="STRING" id="1185767.IIF7_14034"/>
<keyword evidence="4" id="KW-0862">Zinc</keyword>
<protein>
    <submittedName>
        <fullName evidence="8">Peptidase M16</fullName>
    </submittedName>
</protein>
<evidence type="ECO:0000256" key="2">
    <source>
        <dbReference type="ARBA" id="ARBA00022670"/>
    </source>
</evidence>
<name>A0A1Y1T0V9_9FLAO</name>
<evidence type="ECO:0000256" key="3">
    <source>
        <dbReference type="ARBA" id="ARBA00022801"/>
    </source>
</evidence>
<evidence type="ECO:0000259" key="6">
    <source>
        <dbReference type="Pfam" id="PF00675"/>
    </source>
</evidence>
<keyword evidence="3" id="KW-0378">Hydrolase</keyword>
<dbReference type="AlphaFoldDB" id="A0A1Y1T0V9"/>
<comment type="similarity">
    <text evidence="1">Belongs to the peptidase M16 family.</text>
</comment>
<dbReference type="OrthoDB" id="9811314at2"/>
<evidence type="ECO:0000313" key="9">
    <source>
        <dbReference type="Proteomes" id="UP000192746"/>
    </source>
</evidence>
<evidence type="ECO:0000256" key="5">
    <source>
        <dbReference type="ARBA" id="ARBA00023049"/>
    </source>
</evidence>
<evidence type="ECO:0000256" key="1">
    <source>
        <dbReference type="ARBA" id="ARBA00007261"/>
    </source>
</evidence>
<dbReference type="RefSeq" id="WP_084842336.1">
    <property type="nucleotide sequence ID" value="NZ_ARYN01000013.1"/>
</dbReference>
<dbReference type="EMBL" id="ARYN01000013">
    <property type="protein sequence ID" value="ORL44637.1"/>
    <property type="molecule type" value="Genomic_DNA"/>
</dbReference>
<dbReference type="PANTHER" id="PTHR43690:SF17">
    <property type="entry name" value="PROTEIN YHJJ"/>
    <property type="match status" value="1"/>
</dbReference>
<accession>A0A1Y1T0V9</accession>
<dbReference type="InterPro" id="IPR050626">
    <property type="entry name" value="Peptidase_M16"/>
</dbReference>
<dbReference type="InterPro" id="IPR007863">
    <property type="entry name" value="Peptidase_M16_C"/>
</dbReference>